<dbReference type="Pfam" id="PF13409">
    <property type="entry name" value="GST_N_2"/>
    <property type="match status" value="1"/>
</dbReference>
<proteinExistence type="predicted"/>
<dbReference type="GeneID" id="13393961"/>
<dbReference type="Gene3D" id="3.40.30.10">
    <property type="entry name" value="Glutaredoxin"/>
    <property type="match status" value="1"/>
</dbReference>
<reference evidence="2 3" key="1">
    <citation type="journal article" date="2011" name="PLoS Genet.">
        <title>Finished genome of the fungal wheat pathogen Mycosphaerella graminicola reveals dispensome structure, chromosome plasticity, and stealth pathogenesis.</title>
        <authorList>
            <person name="Goodwin S.B."/>
            <person name="Ben M'barek S."/>
            <person name="Dhillon B."/>
            <person name="Wittenberg A.H.J."/>
            <person name="Crane C.F."/>
            <person name="Hane J.K."/>
            <person name="Foster A.J."/>
            <person name="Van der Lee T.A.J."/>
            <person name="Grimwood J."/>
            <person name="Aerts A."/>
            <person name="Antoniw J."/>
            <person name="Bailey A."/>
            <person name="Bluhm B."/>
            <person name="Bowler J."/>
            <person name="Bristow J."/>
            <person name="van der Burgt A."/>
            <person name="Canto-Canche B."/>
            <person name="Churchill A.C.L."/>
            <person name="Conde-Ferraez L."/>
            <person name="Cools H.J."/>
            <person name="Coutinho P.M."/>
            <person name="Csukai M."/>
            <person name="Dehal P."/>
            <person name="De Wit P."/>
            <person name="Donzelli B."/>
            <person name="van de Geest H.C."/>
            <person name="van Ham R.C.H.J."/>
            <person name="Hammond-Kosack K.E."/>
            <person name="Henrissat B."/>
            <person name="Kilian A."/>
            <person name="Kobayashi A.K."/>
            <person name="Koopmann E."/>
            <person name="Kourmpetis Y."/>
            <person name="Kuzniar A."/>
            <person name="Lindquist E."/>
            <person name="Lombard V."/>
            <person name="Maliepaard C."/>
            <person name="Martins N."/>
            <person name="Mehrabi R."/>
            <person name="Nap J.P.H."/>
            <person name="Ponomarenko A."/>
            <person name="Rudd J.J."/>
            <person name="Salamov A."/>
            <person name="Schmutz J."/>
            <person name="Schouten H.J."/>
            <person name="Shapiro H."/>
            <person name="Stergiopoulos I."/>
            <person name="Torriani S.F.F."/>
            <person name="Tu H."/>
            <person name="de Vries R.P."/>
            <person name="Waalwijk C."/>
            <person name="Ware S.B."/>
            <person name="Wiebenga A."/>
            <person name="Zwiers L.-H."/>
            <person name="Oliver R.P."/>
            <person name="Grigoriev I.V."/>
            <person name="Kema G.H.J."/>
        </authorList>
    </citation>
    <scope>NUCLEOTIDE SEQUENCE [LARGE SCALE GENOMIC DNA]</scope>
    <source>
        <strain evidence="3">CBS 115943 / IPO323</strain>
    </source>
</reference>
<dbReference type="eggNOG" id="ENOG502QQN3">
    <property type="taxonomic scope" value="Eukaryota"/>
</dbReference>
<dbReference type="HOGENOM" id="CLU_011226_4_1_1"/>
<organism evidence="2 3">
    <name type="scientific">Zymoseptoria tritici (strain CBS 115943 / IPO323)</name>
    <name type="common">Speckled leaf blotch fungus</name>
    <name type="synonym">Septoria tritici</name>
    <dbReference type="NCBI Taxonomy" id="336722"/>
    <lineage>
        <taxon>Eukaryota</taxon>
        <taxon>Fungi</taxon>
        <taxon>Dikarya</taxon>
        <taxon>Ascomycota</taxon>
        <taxon>Pezizomycotina</taxon>
        <taxon>Dothideomycetes</taxon>
        <taxon>Dothideomycetidae</taxon>
        <taxon>Mycosphaerellales</taxon>
        <taxon>Mycosphaerellaceae</taxon>
        <taxon>Zymoseptoria</taxon>
    </lineage>
</organism>
<dbReference type="OMA" id="WKSRYAL"/>
<dbReference type="CDD" id="cd03038">
    <property type="entry name" value="GST_N_etherase_LigE"/>
    <property type="match status" value="1"/>
</dbReference>
<evidence type="ECO:0000313" key="2">
    <source>
        <dbReference type="EMBL" id="EGP87614.1"/>
    </source>
</evidence>
<dbReference type="Pfam" id="PF22041">
    <property type="entry name" value="GST_C_7"/>
    <property type="match status" value="1"/>
</dbReference>
<dbReference type="PROSITE" id="PS50404">
    <property type="entry name" value="GST_NTER"/>
    <property type="match status" value="1"/>
</dbReference>
<dbReference type="SUPFAM" id="SSF52833">
    <property type="entry name" value="Thioredoxin-like"/>
    <property type="match status" value="1"/>
</dbReference>
<keyword evidence="3" id="KW-1185">Reference proteome</keyword>
<dbReference type="InterPro" id="IPR004045">
    <property type="entry name" value="Glutathione_S-Trfase_N"/>
</dbReference>
<dbReference type="EMBL" id="CM001200">
    <property type="protein sequence ID" value="EGP87614.1"/>
    <property type="molecule type" value="Genomic_DNA"/>
</dbReference>
<name>F9XC82_ZYMTI</name>
<dbReference type="Gene3D" id="1.20.1050.10">
    <property type="match status" value="1"/>
</dbReference>
<dbReference type="AlphaFoldDB" id="F9XC82"/>
<dbReference type="InterPro" id="IPR036249">
    <property type="entry name" value="Thioredoxin-like_sf"/>
</dbReference>
<feature type="domain" description="GST N-terminal" evidence="1">
    <location>
        <begin position="12"/>
        <end position="103"/>
    </location>
</feature>
<dbReference type="Proteomes" id="UP000008062">
    <property type="component" value="Chromosome 5"/>
</dbReference>
<dbReference type="InParanoid" id="F9XC82"/>
<evidence type="ECO:0000259" key="1">
    <source>
        <dbReference type="PROSITE" id="PS50404"/>
    </source>
</evidence>
<accession>F9XC82</accession>
<dbReference type="InterPro" id="IPR054416">
    <property type="entry name" value="GST_UstS-like_C"/>
</dbReference>
<protein>
    <recommendedName>
        <fullName evidence="1">GST N-terminal domain-containing protein</fullName>
    </recommendedName>
</protein>
<evidence type="ECO:0000313" key="3">
    <source>
        <dbReference type="Proteomes" id="UP000008062"/>
    </source>
</evidence>
<sequence>MTSENPIVFYDIASDAPRRTFAPNPWKTRFALNFKGVPYRTEWTHMPNITSVREKLGVPANRTLPDGTPYHTLPVIHDVARGEVIGDTFEIALYLDRAFPDSPSLFRPSTTGLTAALNQHIDGLFTKHVGLCSTMPFDPSVKDECMAIFAKRAGVKSLEDVKMTPKQREAMFVSFEAALGELAKRSGRQGAAMFLDGEGPAYGDFVVGAWLKMMEASMATEDWTRVKGFQGGFWGRVVDALSPWTEIK</sequence>
<gene>
    <name evidence="2" type="ORF">MYCGRDRAFT_42293</name>
</gene>
<dbReference type="KEGG" id="ztr:MYCGRDRAFT_42293"/>
<dbReference type="RefSeq" id="XP_003852638.1">
    <property type="nucleotide sequence ID" value="XM_003852590.1"/>
</dbReference>
<dbReference type="OrthoDB" id="4951845at2759"/>